<sequence length="67" mass="7507">MTDPEQRDDVDRYHDIEARKRGVPEQAGDLADLQSVTPPTWGPGMWWRIGLGALAVLILVLLVVRLV</sequence>
<dbReference type="EMBL" id="CP036532">
    <property type="protein sequence ID" value="QBK29833.1"/>
    <property type="molecule type" value="Genomic_DNA"/>
</dbReference>
<keyword evidence="1" id="KW-0472">Membrane</keyword>
<evidence type="ECO:0000256" key="1">
    <source>
        <dbReference type="SAM" id="Phobius"/>
    </source>
</evidence>
<proteinExistence type="predicted"/>
<name>A0A4P6UZB0_9HYPH</name>
<evidence type="ECO:0000313" key="3">
    <source>
        <dbReference type="Proteomes" id="UP000293719"/>
    </source>
</evidence>
<feature type="transmembrane region" description="Helical" evidence="1">
    <location>
        <begin position="45"/>
        <end position="64"/>
    </location>
</feature>
<dbReference type="AlphaFoldDB" id="A0A4P6UZB0"/>
<dbReference type="RefSeq" id="WP_131615544.1">
    <property type="nucleotide sequence ID" value="NZ_CP036532.1"/>
</dbReference>
<dbReference type="GeneID" id="90766446"/>
<dbReference type="Proteomes" id="UP000293719">
    <property type="component" value="Chromosome"/>
</dbReference>
<keyword evidence="1" id="KW-0812">Transmembrane</keyword>
<organism evidence="2 3">
    <name type="scientific">Roseitalea porphyridii</name>
    <dbReference type="NCBI Taxonomy" id="1852022"/>
    <lineage>
        <taxon>Bacteria</taxon>
        <taxon>Pseudomonadati</taxon>
        <taxon>Pseudomonadota</taxon>
        <taxon>Alphaproteobacteria</taxon>
        <taxon>Hyphomicrobiales</taxon>
        <taxon>Ahrensiaceae</taxon>
        <taxon>Roseitalea</taxon>
    </lineage>
</organism>
<gene>
    <name evidence="2" type="ORF">E0E05_03985</name>
</gene>
<evidence type="ECO:0000313" key="2">
    <source>
        <dbReference type="EMBL" id="QBK29833.1"/>
    </source>
</evidence>
<reference evidence="2 3" key="1">
    <citation type="journal article" date="2017" name="Int. J. Syst. Evol. Microbiol.">
        <title>Roseitalea porphyridii gen. nov., sp. nov., isolated from a red alga, and reclassification of Hoeflea suaedae Chung et al. 2013 as Pseudohoeflea suaedae gen. nov., comb. nov.</title>
        <authorList>
            <person name="Hyeon J.W."/>
            <person name="Jeong S.E."/>
            <person name="Baek K."/>
            <person name="Jeon C.O."/>
        </authorList>
    </citation>
    <scope>NUCLEOTIDE SEQUENCE [LARGE SCALE GENOMIC DNA]</scope>
    <source>
        <strain evidence="2 3">MA7-20</strain>
    </source>
</reference>
<dbReference type="KEGG" id="rpod:E0E05_03985"/>
<protein>
    <submittedName>
        <fullName evidence="2">Uncharacterized protein</fullName>
    </submittedName>
</protein>
<accession>A0A4P6UZB0</accession>
<keyword evidence="1" id="KW-1133">Transmembrane helix</keyword>
<keyword evidence="3" id="KW-1185">Reference proteome</keyword>